<dbReference type="InterPro" id="IPR047867">
    <property type="entry name" value="Ribosomal_uL22_bac/org-type"/>
</dbReference>
<dbReference type="Proteomes" id="UP000424490">
    <property type="component" value="Chromosome"/>
</dbReference>
<dbReference type="HAMAP" id="MF_01331_B">
    <property type="entry name" value="Ribosomal_uL22_B"/>
    <property type="match status" value="1"/>
</dbReference>
<comment type="similarity">
    <text evidence="2 10 11">Belongs to the universal ribosomal protein uL22 family.</text>
</comment>
<evidence type="ECO:0000256" key="3">
    <source>
        <dbReference type="ARBA" id="ARBA00011838"/>
    </source>
</evidence>
<proteinExistence type="inferred from homology"/>
<keyword evidence="5 10" id="KW-0694">RNA-binding</keyword>
<dbReference type="OrthoDB" id="9805969at2"/>
<dbReference type="EMBL" id="CP046315">
    <property type="protein sequence ID" value="QGS10471.1"/>
    <property type="molecule type" value="Genomic_DNA"/>
</dbReference>
<evidence type="ECO:0000256" key="1">
    <source>
        <dbReference type="ARBA" id="ARBA00003478"/>
    </source>
</evidence>
<dbReference type="GO" id="GO:0019843">
    <property type="term" value="F:rRNA binding"/>
    <property type="evidence" value="ECO:0007669"/>
    <property type="project" value="UniProtKB-UniRule"/>
</dbReference>
<evidence type="ECO:0000256" key="7">
    <source>
        <dbReference type="ARBA" id="ARBA00023274"/>
    </source>
</evidence>
<evidence type="ECO:0000313" key="19">
    <source>
        <dbReference type="Proteomes" id="UP000424490"/>
    </source>
</evidence>
<reference evidence="14 17" key="1">
    <citation type="submission" date="2015-10" db="EMBL/GenBank/DDBJ databases">
        <title>Draft Genome of Actinomyces odontolyticus subsp. actinosynbacter strain XH001.</title>
        <authorList>
            <person name="Mclean J.S."/>
            <person name="He X."/>
        </authorList>
    </citation>
    <scope>NUCLEOTIDE SEQUENCE [LARGE SCALE GENOMIC DNA]</scope>
    <source>
        <strain evidence="14 17">XH001</strain>
    </source>
</reference>
<dbReference type="PROSITE" id="PS00464">
    <property type="entry name" value="RIBOSOMAL_L22"/>
    <property type="match status" value="1"/>
</dbReference>
<dbReference type="EMBL" id="LLVT01000001">
    <property type="protein sequence ID" value="KSW12977.1"/>
    <property type="molecule type" value="Genomic_DNA"/>
</dbReference>
<dbReference type="Pfam" id="PF00237">
    <property type="entry name" value="Ribosomal_L22"/>
    <property type="match status" value="1"/>
</dbReference>
<dbReference type="Proteomes" id="UP000054686">
    <property type="component" value="Unassembled WGS sequence"/>
</dbReference>
<evidence type="ECO:0000256" key="5">
    <source>
        <dbReference type="ARBA" id="ARBA00022884"/>
    </source>
</evidence>
<dbReference type="AlphaFoldDB" id="A0A0V8RY53"/>
<evidence type="ECO:0000256" key="4">
    <source>
        <dbReference type="ARBA" id="ARBA00022730"/>
    </source>
</evidence>
<dbReference type="InterPro" id="IPR001063">
    <property type="entry name" value="Ribosomal_uL22"/>
</dbReference>
<dbReference type="RefSeq" id="WP_003790620.1">
    <property type="nucleotide sequence ID" value="NZ_CP040006.1"/>
</dbReference>
<dbReference type="Proteomes" id="UP000234198">
    <property type="component" value="Unassembled WGS sequence"/>
</dbReference>
<dbReference type="NCBIfam" id="TIGR01044">
    <property type="entry name" value="rplV_bact"/>
    <property type="match status" value="1"/>
</dbReference>
<evidence type="ECO:0000256" key="9">
    <source>
        <dbReference type="ARBA" id="ARBA00035207"/>
    </source>
</evidence>
<dbReference type="GO" id="GO:0006412">
    <property type="term" value="P:translation"/>
    <property type="evidence" value="ECO:0007669"/>
    <property type="project" value="UniProtKB-UniRule"/>
</dbReference>
<reference evidence="16 19" key="3">
    <citation type="submission" date="2019-11" db="EMBL/GenBank/DDBJ databases">
        <title>FDA dAtabase for Regulatory Grade micrObial Sequences (FDA-ARGOS): Supporting development and validation of Infectious Disease Dx tests.</title>
        <authorList>
            <person name="Stonesifer R."/>
            <person name="Tallon L."/>
            <person name="Sadzewicz L."/>
            <person name="Vavikolanu K."/>
            <person name="Mehta A."/>
            <person name="Aluvathingal J."/>
            <person name="Nadendla S."/>
            <person name="Myers T."/>
            <person name="Yan Y."/>
            <person name="Sichtig H."/>
        </authorList>
    </citation>
    <scope>NUCLEOTIDE SEQUENCE [LARGE SCALE GENOMIC DNA]</scope>
    <source>
        <strain evidence="16 19">FDAARGOS_732</strain>
    </source>
</reference>
<sequence length="123" mass="13678">MEAKAQARFIRVTPQKSRRVVNEVRGKRVLEAADILRFAPQAVATDVRKVLLSAVANSKVKAENAGETFNEADLLVLEAYVDEGPTMKRIRPRAQGRAGRILKRTSHITIVVGTKEDKKKGDR</sequence>
<evidence type="ECO:0000256" key="12">
    <source>
        <dbReference type="RuleBase" id="RU004006"/>
    </source>
</evidence>
<evidence type="ECO:0000313" key="15">
    <source>
        <dbReference type="EMBL" id="PKY65032.1"/>
    </source>
</evidence>
<evidence type="ECO:0000256" key="2">
    <source>
        <dbReference type="ARBA" id="ARBA00009451"/>
    </source>
</evidence>
<accession>A0A0V8RY53</accession>
<evidence type="ECO:0000256" key="13">
    <source>
        <dbReference type="RuleBase" id="RU004008"/>
    </source>
</evidence>
<evidence type="ECO:0000256" key="11">
    <source>
        <dbReference type="RuleBase" id="RU004005"/>
    </source>
</evidence>
<dbReference type="CDD" id="cd00336">
    <property type="entry name" value="Ribosomal_L22"/>
    <property type="match status" value="1"/>
</dbReference>
<dbReference type="InterPro" id="IPR018260">
    <property type="entry name" value="Ribosomal_uL22_CS"/>
</dbReference>
<gene>
    <name evidence="10 16" type="primary">rplV</name>
    <name evidence="14" type="ORF">APY09_01010</name>
    <name evidence="15" type="ORF">CYJ22_02665</name>
    <name evidence="16" type="ORF">FOC40_03035</name>
</gene>
<name>A0A0V8RY53_9ACTO</name>
<keyword evidence="6 10" id="KW-0689">Ribosomal protein</keyword>
<evidence type="ECO:0000313" key="17">
    <source>
        <dbReference type="Proteomes" id="UP000054686"/>
    </source>
</evidence>
<dbReference type="Gene3D" id="3.90.470.10">
    <property type="entry name" value="Ribosomal protein L22/L17"/>
    <property type="match status" value="1"/>
</dbReference>
<protein>
    <recommendedName>
        <fullName evidence="9 10">Large ribosomal subunit protein uL22</fullName>
    </recommendedName>
</protein>
<organism evidence="14 17">
    <name type="scientific">Schaalia odontolytica</name>
    <dbReference type="NCBI Taxonomy" id="1660"/>
    <lineage>
        <taxon>Bacteria</taxon>
        <taxon>Bacillati</taxon>
        <taxon>Actinomycetota</taxon>
        <taxon>Actinomycetes</taxon>
        <taxon>Actinomycetales</taxon>
        <taxon>Actinomycetaceae</taxon>
        <taxon>Schaalia</taxon>
    </lineage>
</organism>
<dbReference type="GO" id="GO:0022625">
    <property type="term" value="C:cytosolic large ribosomal subunit"/>
    <property type="evidence" value="ECO:0007669"/>
    <property type="project" value="TreeGrafter"/>
</dbReference>
<comment type="function">
    <text evidence="1 10">The globular domain of the protein is located near the polypeptide exit tunnel on the outside of the subunit, while an extended beta-hairpin is found that lines the wall of the exit tunnel in the center of the 70S ribosome.</text>
</comment>
<comment type="subunit">
    <text evidence="3 10 12">Part of the 50S ribosomal subunit.</text>
</comment>
<comment type="function">
    <text evidence="10 13">This protein binds specifically to 23S rRNA; its binding is stimulated by other ribosomal proteins, e.g., L4, L17, and L20. It is important during the early stages of 50S assembly. It makes multiple contacts with different domains of the 23S rRNA in the assembled 50S subunit and ribosome.</text>
</comment>
<evidence type="ECO:0000313" key="18">
    <source>
        <dbReference type="Proteomes" id="UP000234198"/>
    </source>
</evidence>
<dbReference type="GO" id="GO:0003735">
    <property type="term" value="F:structural constituent of ribosome"/>
    <property type="evidence" value="ECO:0007669"/>
    <property type="project" value="InterPro"/>
</dbReference>
<dbReference type="EMBL" id="PKKM01000003">
    <property type="protein sequence ID" value="PKY65032.1"/>
    <property type="molecule type" value="Genomic_DNA"/>
</dbReference>
<reference evidence="15 18" key="2">
    <citation type="submission" date="2017-12" db="EMBL/GenBank/DDBJ databases">
        <title>Phylogenetic diversity of female urinary microbiome.</title>
        <authorList>
            <person name="Thomas-White K."/>
            <person name="Wolfe A.J."/>
        </authorList>
    </citation>
    <scope>NUCLEOTIDE SEQUENCE [LARGE SCALE GENOMIC DNA]</scope>
    <source>
        <strain evidence="15 18">UMB0018</strain>
    </source>
</reference>
<dbReference type="InterPro" id="IPR005727">
    <property type="entry name" value="Ribosomal_uL22_bac/chlpt-type"/>
</dbReference>
<dbReference type="InterPro" id="IPR036394">
    <property type="entry name" value="Ribosomal_uL22_sf"/>
</dbReference>
<dbReference type="PANTHER" id="PTHR13501">
    <property type="entry name" value="CHLOROPLAST 50S RIBOSOMAL PROTEIN L22-RELATED"/>
    <property type="match status" value="1"/>
</dbReference>
<comment type="function">
    <text evidence="8">This protein binds specifically to 23S rRNA; its binding is stimulated by other ribosomal proteins, e.g. L4, L17, and L20. It is important during the early stages of 50S assembly. It makes multiple contacts with different domains of the 23S rRNA in the assembled 50S subunit and ribosome.</text>
</comment>
<evidence type="ECO:0000256" key="6">
    <source>
        <dbReference type="ARBA" id="ARBA00022980"/>
    </source>
</evidence>
<keyword evidence="7 10" id="KW-0687">Ribonucleoprotein</keyword>
<evidence type="ECO:0000256" key="8">
    <source>
        <dbReference type="ARBA" id="ARBA00025084"/>
    </source>
</evidence>
<dbReference type="PANTHER" id="PTHR13501:SF8">
    <property type="entry name" value="LARGE RIBOSOMAL SUBUNIT PROTEIN UL22M"/>
    <property type="match status" value="1"/>
</dbReference>
<evidence type="ECO:0000313" key="16">
    <source>
        <dbReference type="EMBL" id="QGS10471.1"/>
    </source>
</evidence>
<dbReference type="SUPFAM" id="SSF54843">
    <property type="entry name" value="Ribosomal protein L22"/>
    <property type="match status" value="1"/>
</dbReference>
<evidence type="ECO:0000313" key="14">
    <source>
        <dbReference type="EMBL" id="KSW12977.1"/>
    </source>
</evidence>
<evidence type="ECO:0000256" key="10">
    <source>
        <dbReference type="HAMAP-Rule" id="MF_01331"/>
    </source>
</evidence>
<keyword evidence="4 10" id="KW-0699">rRNA-binding</keyword>